<evidence type="ECO:0000313" key="3">
    <source>
        <dbReference type="Proteomes" id="UP001151760"/>
    </source>
</evidence>
<comment type="caution">
    <text evidence="2">The sequence shown here is derived from an EMBL/GenBank/DDBJ whole genome shotgun (WGS) entry which is preliminary data.</text>
</comment>
<accession>A0ABQ5DJD3</accession>
<dbReference type="Proteomes" id="UP001151760">
    <property type="component" value="Unassembled WGS sequence"/>
</dbReference>
<evidence type="ECO:0000256" key="1">
    <source>
        <dbReference type="SAM" id="MobiDB-lite"/>
    </source>
</evidence>
<keyword evidence="3" id="KW-1185">Reference proteome</keyword>
<dbReference type="EMBL" id="BQNB010015301">
    <property type="protein sequence ID" value="GJT38401.1"/>
    <property type="molecule type" value="Genomic_DNA"/>
</dbReference>
<proteinExistence type="predicted"/>
<reference evidence="2" key="2">
    <citation type="submission" date="2022-01" db="EMBL/GenBank/DDBJ databases">
        <authorList>
            <person name="Yamashiro T."/>
            <person name="Shiraishi A."/>
            <person name="Satake H."/>
            <person name="Nakayama K."/>
        </authorList>
    </citation>
    <scope>NUCLEOTIDE SEQUENCE</scope>
</reference>
<reference evidence="2" key="1">
    <citation type="journal article" date="2022" name="Int. J. Mol. Sci.">
        <title>Draft Genome of Tanacetum Coccineum: Genomic Comparison of Closely Related Tanacetum-Family Plants.</title>
        <authorList>
            <person name="Yamashiro T."/>
            <person name="Shiraishi A."/>
            <person name="Nakayama K."/>
            <person name="Satake H."/>
        </authorList>
    </citation>
    <scope>NUCLEOTIDE SEQUENCE</scope>
</reference>
<organism evidence="2 3">
    <name type="scientific">Tanacetum coccineum</name>
    <dbReference type="NCBI Taxonomy" id="301880"/>
    <lineage>
        <taxon>Eukaryota</taxon>
        <taxon>Viridiplantae</taxon>
        <taxon>Streptophyta</taxon>
        <taxon>Embryophyta</taxon>
        <taxon>Tracheophyta</taxon>
        <taxon>Spermatophyta</taxon>
        <taxon>Magnoliopsida</taxon>
        <taxon>eudicotyledons</taxon>
        <taxon>Gunneridae</taxon>
        <taxon>Pentapetalae</taxon>
        <taxon>asterids</taxon>
        <taxon>campanulids</taxon>
        <taxon>Asterales</taxon>
        <taxon>Asteraceae</taxon>
        <taxon>Asteroideae</taxon>
        <taxon>Anthemideae</taxon>
        <taxon>Anthemidinae</taxon>
        <taxon>Tanacetum</taxon>
    </lineage>
</organism>
<protein>
    <submittedName>
        <fullName evidence="2">Uncharacterized protein</fullName>
    </submittedName>
</protein>
<evidence type="ECO:0000313" key="2">
    <source>
        <dbReference type="EMBL" id="GJT38401.1"/>
    </source>
</evidence>
<feature type="region of interest" description="Disordered" evidence="1">
    <location>
        <begin position="164"/>
        <end position="194"/>
    </location>
</feature>
<name>A0ABQ5DJD3_9ASTR</name>
<feature type="non-terminal residue" evidence="2">
    <location>
        <position position="1"/>
    </location>
</feature>
<feature type="compositionally biased region" description="Acidic residues" evidence="1">
    <location>
        <begin position="171"/>
        <end position="186"/>
    </location>
</feature>
<sequence>YFSFGRHLDELHVTWAHLEKKRTRLQTNTKTLEDLSSQSLETASQAIHDAVTPHTVTTPPISRRGTSATHWYLQVADTVPVLNIDHQRYEDLELEKNRNRLPLAVLFEIDPGELDAAISAASHARTEKQQPEAGKRLLNYVNRDPVLDSFDEIKYEEPSTNYDIFHSNLENDFEEVREDKNEEDVEEQHPKQQQ</sequence>
<gene>
    <name evidence="2" type="ORF">Tco_0938266</name>
</gene>